<dbReference type="InterPro" id="IPR012902">
    <property type="entry name" value="N_methyl_site"/>
</dbReference>
<dbReference type="AlphaFoldDB" id="A0A542EPD5"/>
<keyword evidence="1" id="KW-1133">Transmembrane helix</keyword>
<name>A0A542EPD5_9ACTN</name>
<dbReference type="OrthoDB" id="3783984at2"/>
<organism evidence="2 3">
    <name type="scientific">Kribbella jejuensis</name>
    <dbReference type="NCBI Taxonomy" id="236068"/>
    <lineage>
        <taxon>Bacteria</taxon>
        <taxon>Bacillati</taxon>
        <taxon>Actinomycetota</taxon>
        <taxon>Actinomycetes</taxon>
        <taxon>Propionibacteriales</taxon>
        <taxon>Kribbellaceae</taxon>
        <taxon>Kribbella</taxon>
    </lineage>
</organism>
<keyword evidence="1" id="KW-0812">Transmembrane</keyword>
<accession>A0A542EPD5</accession>
<dbReference type="Proteomes" id="UP000316298">
    <property type="component" value="Unassembled WGS sequence"/>
</dbReference>
<reference evidence="2 3" key="1">
    <citation type="submission" date="2019-06" db="EMBL/GenBank/DDBJ databases">
        <title>Sequencing the genomes of 1000 actinobacteria strains.</title>
        <authorList>
            <person name="Klenk H.-P."/>
        </authorList>
    </citation>
    <scope>NUCLEOTIDE SEQUENCE [LARGE SCALE GENOMIC DNA]</scope>
    <source>
        <strain evidence="2 3">DSM 17305</strain>
    </source>
</reference>
<feature type="transmembrane region" description="Helical" evidence="1">
    <location>
        <begin position="12"/>
        <end position="39"/>
    </location>
</feature>
<dbReference type="Pfam" id="PF07963">
    <property type="entry name" value="N_methyl"/>
    <property type="match status" value="1"/>
</dbReference>
<protein>
    <submittedName>
        <fullName evidence="2">Prepilin-type N-terminal cleavage/methylation domain-containing protein</fullName>
    </submittedName>
</protein>
<evidence type="ECO:0000313" key="3">
    <source>
        <dbReference type="Proteomes" id="UP000316298"/>
    </source>
</evidence>
<dbReference type="RefSeq" id="WP_141853435.1">
    <property type="nucleotide sequence ID" value="NZ_BAAAKA010000037.1"/>
</dbReference>
<comment type="caution">
    <text evidence="2">The sequence shown here is derived from an EMBL/GenBank/DDBJ whole genome shotgun (WGS) entry which is preliminary data.</text>
</comment>
<evidence type="ECO:0000256" key="1">
    <source>
        <dbReference type="SAM" id="Phobius"/>
    </source>
</evidence>
<sequence>MLTRVRRTDDGFTLVELLVAVAILAVITVPLANVVIGAFRNTTDTSDRLALSHDAQISASYFARDVAELGLRDWANINANAVPFKQSVQLNAAYNAGGYTCGTSATPAAVVRLLSDAWDPAVSNTDPTTNVVAYYLQPVGAVSELHRIKCLGPATTPTADVVLAHNVKPGSVSVTCSSTCEATAVPNQLSLTFQVTKGSAADYPITLNGQRRQQ</sequence>
<dbReference type="NCBIfam" id="TIGR02532">
    <property type="entry name" value="IV_pilin_GFxxxE"/>
    <property type="match status" value="1"/>
</dbReference>
<keyword evidence="3" id="KW-1185">Reference proteome</keyword>
<gene>
    <name evidence="2" type="ORF">FB475_1297</name>
</gene>
<keyword evidence="1" id="KW-0472">Membrane</keyword>
<dbReference type="EMBL" id="VFMM01000001">
    <property type="protein sequence ID" value="TQJ17183.1"/>
    <property type="molecule type" value="Genomic_DNA"/>
</dbReference>
<proteinExistence type="predicted"/>
<evidence type="ECO:0000313" key="2">
    <source>
        <dbReference type="EMBL" id="TQJ17183.1"/>
    </source>
</evidence>